<evidence type="ECO:0000256" key="5">
    <source>
        <dbReference type="ARBA" id="ARBA00022452"/>
    </source>
</evidence>
<evidence type="ECO:0000256" key="4">
    <source>
        <dbReference type="ARBA" id="ARBA00022448"/>
    </source>
</evidence>
<dbReference type="EMBL" id="JACIIU010000005">
    <property type="protein sequence ID" value="MBB6260959.1"/>
    <property type="molecule type" value="Genomic_DNA"/>
</dbReference>
<protein>
    <recommendedName>
        <fullName evidence="3">Heme transporter BhuA</fullName>
    </recommendedName>
</protein>
<organism evidence="16 17">
    <name type="scientific">Paenochrobactrum gallinarii</name>
    <dbReference type="NCBI Taxonomy" id="643673"/>
    <lineage>
        <taxon>Bacteria</taxon>
        <taxon>Pseudomonadati</taxon>
        <taxon>Pseudomonadota</taxon>
        <taxon>Alphaproteobacteria</taxon>
        <taxon>Hyphomicrobiales</taxon>
        <taxon>Brucellaceae</taxon>
        <taxon>Paenochrobactrum</taxon>
    </lineage>
</organism>
<evidence type="ECO:0000256" key="13">
    <source>
        <dbReference type="PROSITE-ProRule" id="PRU01360"/>
    </source>
</evidence>
<dbReference type="InterPro" id="IPR000531">
    <property type="entry name" value="Beta-barrel_TonB"/>
</dbReference>
<evidence type="ECO:0000256" key="11">
    <source>
        <dbReference type="ARBA" id="ARBA00023170"/>
    </source>
</evidence>
<comment type="caution">
    <text evidence="16">The sequence shown here is derived from an EMBL/GenBank/DDBJ whole genome shotgun (WGS) entry which is preliminary data.</text>
</comment>
<accession>A0A841LZB2</accession>
<evidence type="ECO:0000256" key="3">
    <source>
        <dbReference type="ARBA" id="ARBA00021261"/>
    </source>
</evidence>
<dbReference type="Proteomes" id="UP000555393">
    <property type="component" value="Unassembled WGS sequence"/>
</dbReference>
<evidence type="ECO:0000259" key="15">
    <source>
        <dbReference type="SMART" id="SM00965"/>
    </source>
</evidence>
<keyword evidence="7 13" id="KW-0812">Transmembrane</keyword>
<proteinExistence type="inferred from homology"/>
<dbReference type="Pfam" id="PF07715">
    <property type="entry name" value="Plug"/>
    <property type="match status" value="1"/>
</dbReference>
<dbReference type="InterPro" id="IPR011662">
    <property type="entry name" value="Secretin/TonB_short_N"/>
</dbReference>
<evidence type="ECO:0000256" key="1">
    <source>
        <dbReference type="ARBA" id="ARBA00004571"/>
    </source>
</evidence>
<dbReference type="GO" id="GO:0015232">
    <property type="term" value="F:heme transmembrane transporter activity"/>
    <property type="evidence" value="ECO:0007669"/>
    <property type="project" value="InterPro"/>
</dbReference>
<dbReference type="Gene3D" id="2.40.170.20">
    <property type="entry name" value="TonB-dependent receptor, beta-barrel domain"/>
    <property type="match status" value="1"/>
</dbReference>
<keyword evidence="5 13" id="KW-1134">Transmembrane beta strand</keyword>
<evidence type="ECO:0000256" key="9">
    <source>
        <dbReference type="ARBA" id="ARBA00023077"/>
    </source>
</evidence>
<dbReference type="InterPro" id="IPR037066">
    <property type="entry name" value="Plug_dom_sf"/>
</dbReference>
<dbReference type="AlphaFoldDB" id="A0A841LZB2"/>
<dbReference type="InterPro" id="IPR036942">
    <property type="entry name" value="Beta-barrel_TonB_sf"/>
</dbReference>
<dbReference type="NCBIfam" id="TIGR01785">
    <property type="entry name" value="TonB-hemin"/>
    <property type="match status" value="1"/>
</dbReference>
<evidence type="ECO:0000256" key="8">
    <source>
        <dbReference type="ARBA" id="ARBA00023004"/>
    </source>
</evidence>
<dbReference type="PANTHER" id="PTHR30069:SF41">
    <property type="entry name" value="HEME_HEMOPEXIN UTILIZATION PROTEIN C"/>
    <property type="match status" value="1"/>
</dbReference>
<dbReference type="GO" id="GO:0009279">
    <property type="term" value="C:cell outer membrane"/>
    <property type="evidence" value="ECO:0007669"/>
    <property type="project" value="UniProtKB-SubCell"/>
</dbReference>
<reference evidence="16 17" key="1">
    <citation type="submission" date="2020-08" db="EMBL/GenBank/DDBJ databases">
        <title>Genomic Encyclopedia of Type Strains, Phase IV (KMG-IV): sequencing the most valuable type-strain genomes for metagenomic binning, comparative biology and taxonomic classification.</title>
        <authorList>
            <person name="Goeker M."/>
        </authorList>
    </citation>
    <scope>NUCLEOTIDE SEQUENCE [LARGE SCALE GENOMIC DNA]</scope>
    <source>
        <strain evidence="16 17">DSM 22336</strain>
    </source>
</reference>
<dbReference type="SMART" id="SM00965">
    <property type="entry name" value="STN"/>
    <property type="match status" value="1"/>
</dbReference>
<dbReference type="RefSeq" id="WP_184221877.1">
    <property type="nucleotide sequence ID" value="NZ_JACIIU010000005.1"/>
</dbReference>
<dbReference type="Pfam" id="PF00593">
    <property type="entry name" value="TonB_dep_Rec_b-barrel"/>
    <property type="match status" value="1"/>
</dbReference>
<evidence type="ECO:0000256" key="6">
    <source>
        <dbReference type="ARBA" id="ARBA00022496"/>
    </source>
</evidence>
<evidence type="ECO:0000256" key="7">
    <source>
        <dbReference type="ARBA" id="ARBA00022692"/>
    </source>
</evidence>
<evidence type="ECO:0000256" key="14">
    <source>
        <dbReference type="RuleBase" id="RU003357"/>
    </source>
</evidence>
<sequence length="802" mass="86125">MPAHKQYRSAVYAGQLHNGMMVKALLCSVAFVALALHAGPVKAQETQARLVRASKTTQFSIAGQPLASAIVKFATQSGLNIMADGTLPLSIQAQAVQGKMSVHEALTQMLSGTGYSFKQNGTRSFTLIRQEANNTETGDANALQLETITVTKAGSTVSGLVADHESAYRTTAAVSSTDGETLQHRNAGNIDNALRSAPGTFTRKAMSGAGVAVNIRGMEGYGRVNMMIDGARQNIRVMGHGVAGGSTFIDTDLLAGMDIGRGALGGAAGIGALGGAANFRTIGIDDVILPGHSYGAMTTIKYGNNAYNWSKLVAGGIRMDGVGIMGAFNRRDSGAPLSGVDDKGNRLRNNNMIEDLKSGLAKLELGDGQDHKLLLGGIWYDNVSAIRGEPQDYRNHTYTARYNYTPDSDLINLNINAFYNDARVRFVEGNYKGQFNRDKGKGIDITNNSQFALSEEIGLKLTTGGAYYHDDVTSGQSWGTGGPGDGTQAISSLFADATFSYGIFDLKTGFHYDHFRLNGDIAKKVNGNLFTENVKLTQSSFNPRVTLAVNPLDGLQFYTTYAKTFRPPSVTETFFPGAHSATPSDITPNPDLVGETSKGWEFGVNVTEKNLLTAGDRLLLKANYFNNNVENYITSGVFSMSNMPGLKFINAPGKTRINGFELEANYDSGFIFAGLAYSKTKTQLPYGMWSGDYGVGAINNLPDSTLTVSAGFRALDEKLTIGGQIRRIGESKALKPPFGPALVDVDSYTLADVFASYKYNENATFFVNIENLSNVAYKPAQYMDTRKLGRGRTVIGGMTLRF</sequence>
<dbReference type="Gene3D" id="3.55.50.30">
    <property type="match status" value="1"/>
</dbReference>
<dbReference type="PROSITE" id="PS52016">
    <property type="entry name" value="TONB_DEPENDENT_REC_3"/>
    <property type="match status" value="1"/>
</dbReference>
<dbReference type="PANTHER" id="PTHR30069">
    <property type="entry name" value="TONB-DEPENDENT OUTER MEMBRANE RECEPTOR"/>
    <property type="match status" value="1"/>
</dbReference>
<keyword evidence="6" id="KW-0406">Ion transport</keyword>
<keyword evidence="17" id="KW-1185">Reference proteome</keyword>
<keyword evidence="12 13" id="KW-0998">Cell outer membrane</keyword>
<dbReference type="GO" id="GO:0044718">
    <property type="term" value="P:siderophore transmembrane transport"/>
    <property type="evidence" value="ECO:0007669"/>
    <property type="project" value="TreeGrafter"/>
</dbReference>
<dbReference type="InterPro" id="IPR039426">
    <property type="entry name" value="TonB-dep_rcpt-like"/>
</dbReference>
<keyword evidence="10 13" id="KW-0472">Membrane</keyword>
<keyword evidence="9 14" id="KW-0798">TonB box</keyword>
<comment type="similarity">
    <text evidence="2 13 14">Belongs to the TonB-dependent receptor family.</text>
</comment>
<evidence type="ECO:0000313" key="17">
    <source>
        <dbReference type="Proteomes" id="UP000555393"/>
    </source>
</evidence>
<keyword evidence="4 13" id="KW-0813">Transport</keyword>
<dbReference type="GO" id="GO:0015344">
    <property type="term" value="F:siderophore uptake transmembrane transporter activity"/>
    <property type="evidence" value="ECO:0007669"/>
    <property type="project" value="TreeGrafter"/>
</dbReference>
<keyword evidence="6" id="KW-0410">Iron transport</keyword>
<gene>
    <name evidence="16" type="ORF">FHS77_001507</name>
</gene>
<evidence type="ECO:0000256" key="10">
    <source>
        <dbReference type="ARBA" id="ARBA00023136"/>
    </source>
</evidence>
<evidence type="ECO:0000313" key="16">
    <source>
        <dbReference type="EMBL" id="MBB6260959.1"/>
    </source>
</evidence>
<dbReference type="InterPro" id="IPR012910">
    <property type="entry name" value="Plug_dom"/>
</dbReference>
<keyword evidence="8" id="KW-0408">Iron</keyword>
<dbReference type="SUPFAM" id="SSF56935">
    <property type="entry name" value="Porins"/>
    <property type="match status" value="1"/>
</dbReference>
<dbReference type="Gene3D" id="2.170.130.10">
    <property type="entry name" value="TonB-dependent receptor, plug domain"/>
    <property type="match status" value="1"/>
</dbReference>
<keyword evidence="11 16" id="KW-0675">Receptor</keyword>
<evidence type="ECO:0000256" key="2">
    <source>
        <dbReference type="ARBA" id="ARBA00009810"/>
    </source>
</evidence>
<dbReference type="InterPro" id="IPR011276">
    <property type="entry name" value="TonB_haem/Hb_rcpt"/>
</dbReference>
<name>A0A841LZB2_9HYPH</name>
<feature type="domain" description="Secretin/TonB short N-terminal" evidence="15">
    <location>
        <begin position="79"/>
        <end position="130"/>
    </location>
</feature>
<evidence type="ECO:0000256" key="12">
    <source>
        <dbReference type="ARBA" id="ARBA00023237"/>
    </source>
</evidence>
<comment type="subcellular location">
    <subcellularLocation>
        <location evidence="1 13">Cell outer membrane</location>
        <topology evidence="1 13">Multi-pass membrane protein</topology>
    </subcellularLocation>
</comment>